<evidence type="ECO:0000256" key="1">
    <source>
        <dbReference type="ARBA" id="ARBA00004305"/>
    </source>
</evidence>
<name>A0A6A6BC98_9PEZI</name>
<reference evidence="6" key="1">
    <citation type="journal article" date="2020" name="Stud. Mycol.">
        <title>101 Dothideomycetes genomes: a test case for predicting lifestyles and emergence of pathogens.</title>
        <authorList>
            <person name="Haridas S."/>
            <person name="Albert R."/>
            <person name="Binder M."/>
            <person name="Bloem J."/>
            <person name="Labutti K."/>
            <person name="Salamov A."/>
            <person name="Andreopoulos B."/>
            <person name="Baker S."/>
            <person name="Barry K."/>
            <person name="Bills G."/>
            <person name="Bluhm B."/>
            <person name="Cannon C."/>
            <person name="Castanera R."/>
            <person name="Culley D."/>
            <person name="Daum C."/>
            <person name="Ezra D."/>
            <person name="Gonzalez J."/>
            <person name="Henrissat B."/>
            <person name="Kuo A."/>
            <person name="Liang C."/>
            <person name="Lipzen A."/>
            <person name="Lutzoni F."/>
            <person name="Magnuson J."/>
            <person name="Mondo S."/>
            <person name="Nolan M."/>
            <person name="Ohm R."/>
            <person name="Pangilinan J."/>
            <person name="Park H.-J."/>
            <person name="Ramirez L."/>
            <person name="Alfaro M."/>
            <person name="Sun H."/>
            <person name="Tritt A."/>
            <person name="Yoshinaga Y."/>
            <person name="Zwiers L.-H."/>
            <person name="Turgeon B."/>
            <person name="Goodwin S."/>
            <person name="Spatafora J."/>
            <person name="Crous P."/>
            <person name="Grigoriev I."/>
        </authorList>
    </citation>
    <scope>NUCLEOTIDE SEQUENCE</scope>
    <source>
        <strain evidence="6">CBS 121167</strain>
    </source>
</reference>
<evidence type="ECO:0000256" key="3">
    <source>
        <dbReference type="ARBA" id="ARBA00023186"/>
    </source>
</evidence>
<dbReference type="EMBL" id="ML995486">
    <property type="protein sequence ID" value="KAF2141839.1"/>
    <property type="molecule type" value="Genomic_DNA"/>
</dbReference>
<feature type="domain" description="Complex 1 LYR protein" evidence="5">
    <location>
        <begin position="9"/>
        <end position="67"/>
    </location>
</feature>
<evidence type="ECO:0000256" key="4">
    <source>
        <dbReference type="ARBA" id="ARBA00025715"/>
    </source>
</evidence>
<dbReference type="PANTHER" id="PTHR13675:SF1">
    <property type="entry name" value="SUCCINATE DEHYDROGENASE ASSEMBLY FACTOR 1, MITOCHONDRIAL"/>
    <property type="match status" value="1"/>
</dbReference>
<evidence type="ECO:0000259" key="5">
    <source>
        <dbReference type="Pfam" id="PF05347"/>
    </source>
</evidence>
<dbReference type="InterPro" id="IPR008011">
    <property type="entry name" value="Complex1_LYR_dom"/>
</dbReference>
<gene>
    <name evidence="6" type="ORF">K452DRAFT_298501</name>
</gene>
<organism evidence="6 7">
    <name type="scientific">Aplosporella prunicola CBS 121167</name>
    <dbReference type="NCBI Taxonomy" id="1176127"/>
    <lineage>
        <taxon>Eukaryota</taxon>
        <taxon>Fungi</taxon>
        <taxon>Dikarya</taxon>
        <taxon>Ascomycota</taxon>
        <taxon>Pezizomycotina</taxon>
        <taxon>Dothideomycetes</taxon>
        <taxon>Dothideomycetes incertae sedis</taxon>
        <taxon>Botryosphaeriales</taxon>
        <taxon>Aplosporellaceae</taxon>
        <taxon>Aplosporella</taxon>
    </lineage>
</organism>
<comment type="similarity">
    <text evidence="4">Belongs to the complex I LYR family. SDHAF1 subfamily.</text>
</comment>
<keyword evidence="2" id="KW-0496">Mitochondrion</keyword>
<sequence length="79" mass="9553">MARLSGLQRDVLALYRQCLRATRQKPLETRPHFRAFARQEFEKNLAIEKRDFAAIEYMLRRGHRQLEIYEDPGIRDVHR</sequence>
<dbReference type="CDD" id="cd20268">
    <property type="entry name" value="Complex1_LYR_SDHAF1_LYRM8"/>
    <property type="match status" value="1"/>
</dbReference>
<protein>
    <recommendedName>
        <fullName evidence="5">Complex 1 LYR protein domain-containing protein</fullName>
    </recommendedName>
</protein>
<comment type="subcellular location">
    <subcellularLocation>
        <location evidence="1">Mitochondrion matrix</location>
    </subcellularLocation>
</comment>
<evidence type="ECO:0000313" key="7">
    <source>
        <dbReference type="Proteomes" id="UP000799438"/>
    </source>
</evidence>
<accession>A0A6A6BC98</accession>
<dbReference type="OrthoDB" id="273010at2759"/>
<dbReference type="AlphaFoldDB" id="A0A6A6BC98"/>
<dbReference type="GO" id="GO:0005759">
    <property type="term" value="C:mitochondrial matrix"/>
    <property type="evidence" value="ECO:0007669"/>
    <property type="project" value="UniProtKB-SubCell"/>
</dbReference>
<dbReference type="GO" id="GO:0034553">
    <property type="term" value="P:mitochondrial respiratory chain complex II assembly"/>
    <property type="evidence" value="ECO:0007669"/>
    <property type="project" value="InterPro"/>
</dbReference>
<dbReference type="InterPro" id="IPR045295">
    <property type="entry name" value="Complex1_LYR_SDHAF1_LYRM8"/>
</dbReference>
<proteinExistence type="inferred from homology"/>
<dbReference type="PANTHER" id="PTHR13675">
    <property type="entry name" value="LYR MOTIF-CONTAINING PROTEIN 2"/>
    <property type="match status" value="1"/>
</dbReference>
<dbReference type="Proteomes" id="UP000799438">
    <property type="component" value="Unassembled WGS sequence"/>
</dbReference>
<evidence type="ECO:0000256" key="2">
    <source>
        <dbReference type="ARBA" id="ARBA00023128"/>
    </source>
</evidence>
<evidence type="ECO:0000313" key="6">
    <source>
        <dbReference type="EMBL" id="KAF2141839.1"/>
    </source>
</evidence>
<dbReference type="Pfam" id="PF05347">
    <property type="entry name" value="Complex1_LYR"/>
    <property type="match status" value="1"/>
</dbReference>
<keyword evidence="7" id="KW-1185">Reference proteome</keyword>
<keyword evidence="3" id="KW-0143">Chaperone</keyword>
<dbReference type="GeneID" id="54299623"/>
<dbReference type="RefSeq" id="XP_033397551.1">
    <property type="nucleotide sequence ID" value="XM_033542126.1"/>
</dbReference>